<protein>
    <submittedName>
        <fullName evidence="1">Uncharacterized protein</fullName>
    </submittedName>
</protein>
<evidence type="ECO:0000313" key="2">
    <source>
        <dbReference type="Proteomes" id="UP000304148"/>
    </source>
</evidence>
<accession>A0A383RKN3</accession>
<name>A0A383RKN3_PAEAL</name>
<dbReference type="AlphaFoldDB" id="A0A383RKN3"/>
<proteinExistence type="predicted"/>
<dbReference type="EMBL" id="LS992241">
    <property type="protein sequence ID" value="SYX86949.1"/>
    <property type="molecule type" value="Genomic_DNA"/>
</dbReference>
<reference evidence="2" key="1">
    <citation type="submission" date="2018-08" db="EMBL/GenBank/DDBJ databases">
        <authorList>
            <person name="Chevrot R."/>
        </authorList>
    </citation>
    <scope>NUCLEOTIDE SEQUENCE [LARGE SCALE GENOMIC DNA]</scope>
</reference>
<gene>
    <name evidence="1" type="ORF">PBLR_15375</name>
</gene>
<dbReference type="Proteomes" id="UP000304148">
    <property type="component" value="Chromosome"/>
</dbReference>
<organism evidence="1 2">
    <name type="scientific">Paenibacillus alvei</name>
    <name type="common">Bacillus alvei</name>
    <dbReference type="NCBI Taxonomy" id="44250"/>
    <lineage>
        <taxon>Bacteria</taxon>
        <taxon>Bacillati</taxon>
        <taxon>Bacillota</taxon>
        <taxon>Bacilli</taxon>
        <taxon>Bacillales</taxon>
        <taxon>Paenibacillaceae</taxon>
        <taxon>Paenibacillus</taxon>
    </lineage>
</organism>
<evidence type="ECO:0000313" key="1">
    <source>
        <dbReference type="EMBL" id="SYX86949.1"/>
    </source>
</evidence>
<sequence length="35" mass="3725">MPSRDSKSWLGGSIDALSVACGAISNDDIGRRYII</sequence>